<dbReference type="Gene3D" id="3.30.70.1430">
    <property type="entry name" value="Multidrug efflux transporter AcrB pore domain"/>
    <property type="match status" value="2"/>
</dbReference>
<feature type="transmembrane region" description="Helical" evidence="1">
    <location>
        <begin position="551"/>
        <end position="572"/>
    </location>
</feature>
<dbReference type="SUPFAM" id="SSF82866">
    <property type="entry name" value="Multidrug efflux transporter AcrB transmembrane domain"/>
    <property type="match status" value="2"/>
</dbReference>
<dbReference type="GO" id="GO:0005886">
    <property type="term" value="C:plasma membrane"/>
    <property type="evidence" value="ECO:0007669"/>
    <property type="project" value="TreeGrafter"/>
</dbReference>
<dbReference type="KEGG" id="hyf:DTO96_100735"/>
<proteinExistence type="predicted"/>
<feature type="transmembrane region" description="Helical" evidence="1">
    <location>
        <begin position="394"/>
        <end position="418"/>
    </location>
</feature>
<evidence type="ECO:0000313" key="3">
    <source>
        <dbReference type="Proteomes" id="UP000252182"/>
    </source>
</evidence>
<dbReference type="AlphaFoldDB" id="A0A345D9I0"/>
<dbReference type="PANTHER" id="PTHR32063:SF0">
    <property type="entry name" value="SWARMING MOTILITY PROTEIN SWRC"/>
    <property type="match status" value="1"/>
</dbReference>
<sequence length="1060" mass="114683">MSCIPSVLLFQCNYKRHAMWFTRVSIKNPILATMVMLALIVLGIMGYKRMAVDQTPEVEFPIIVVQTNYDGAAPTSVENDVSRPIEESLNTVGGIKTLTSRSYEGISVVTAQFELGTNMNKAMQDVRGKIDKLKSSLRDEVDDPVVTQVDPTAVAMMSLVISGDDRRSLRDLTDIADNTIVPKIQTARGVGDVTILGGVKRQVNIILDANKLESLGVTASEVANAIKANNQELPAGTIDNNEKQIIVQVKGRITDLQDFRRIVVASRGAQPVYLEQVAEVEDGIKERSSASLVDGVPTLALSIIKSSGTNTMEVADNVRVMLADLQKSLPADIKISTRTDQSKTIKSAVDDVRNTIFEGALLTIGIVFLFLHSWRSTVITALTLPVAMIGTFGFIYLLGFTINTMTLMALSLSVGLLIDDAIVVRENIVRHVQMGSDHYTASLEATKEIGLAVLATTLSIVAVFLPLGFMKGIIGQFFHPFAITVVIAVLLSMFVSFTLDPMLSSAWFDPDAHKPLEKKRGAKMLVWFEGHVEDFSNMYQRMLRWALKHRIKTLLIALATFAISLPIVKVIGSEFLPQTDQSEMNVRFKTPVGTTLQQTTDKVKQVQAIMKSDFPDIDYTFARIGGGTSGSNVANIYVKLQPLSQRAHSLDEMKSIVRQRLVQVGGINISKVSGQEGGPAGAGKQIIFNIKGPDLTKLEAYSAEALTKLKGVSGMVDLESSVAEKKPAMDLKIDAQRAADLGVNTSGLATSVSGLVTGTSAGTWRAPNDEDYSINLRLNENQRMRPEDIANLRIANGAMGSDGTPTLVRVGDIAQVVQSSTSNEIVRENLVRRIQLDANPMGRSSGEVSADMDAVLKQIDWAPGYSFEAAGDSKDQAESAGYALGALGLGVIFIYMVLASQFNSVLQPIAIMSTLPLSLIGVFSALLLFKSSLNMFSVVGFVLLMGLVTKNAILLIDFINQARANGSGREEAILDAVKIRLRPILMTTLAMVFGMLPMALALGEGSEQRAPMGQAVIGGTITSTLLTLVVVPVVYTYLDDFGVKVKKFFAKDDAAASYTH</sequence>
<organism evidence="2 3">
    <name type="scientific">Ephemeroptericola cinctiostellae</name>
    <dbReference type="NCBI Taxonomy" id="2268024"/>
    <lineage>
        <taxon>Bacteria</taxon>
        <taxon>Pseudomonadati</taxon>
        <taxon>Pseudomonadota</taxon>
        <taxon>Betaproteobacteria</taxon>
        <taxon>Burkholderiales</taxon>
        <taxon>Burkholderiaceae</taxon>
        <taxon>Ephemeroptericola</taxon>
    </lineage>
</organism>
<gene>
    <name evidence="2" type="primary">mdtC_1</name>
    <name evidence="2" type="ORF">DTO96_100735</name>
</gene>
<protein>
    <submittedName>
        <fullName evidence="2">Multidrug resistance protein MdtC</fullName>
    </submittedName>
</protein>
<dbReference type="Gene3D" id="1.20.1640.10">
    <property type="entry name" value="Multidrug efflux transporter AcrB transmembrane domain"/>
    <property type="match status" value="2"/>
</dbReference>
<dbReference type="PRINTS" id="PR00702">
    <property type="entry name" value="ACRIFLAVINRP"/>
</dbReference>
<feature type="transmembrane region" description="Helical" evidence="1">
    <location>
        <begin position="29"/>
        <end position="47"/>
    </location>
</feature>
<feature type="transmembrane region" description="Helical" evidence="1">
    <location>
        <begin position="1015"/>
        <end position="1038"/>
    </location>
</feature>
<feature type="transmembrane region" description="Helical" evidence="1">
    <location>
        <begin position="880"/>
        <end position="898"/>
    </location>
</feature>
<dbReference type="Gene3D" id="3.30.70.1320">
    <property type="entry name" value="Multidrug efflux transporter AcrB pore domain like"/>
    <property type="match status" value="1"/>
</dbReference>
<keyword evidence="1" id="KW-1133">Transmembrane helix</keyword>
<accession>A0A345D9I0</accession>
<dbReference type="InterPro" id="IPR001036">
    <property type="entry name" value="Acrflvin-R"/>
</dbReference>
<keyword evidence="3" id="KW-1185">Reference proteome</keyword>
<dbReference type="EMBL" id="CP031124">
    <property type="protein sequence ID" value="AXF85018.1"/>
    <property type="molecule type" value="Genomic_DNA"/>
</dbReference>
<evidence type="ECO:0000313" key="2">
    <source>
        <dbReference type="EMBL" id="AXF85018.1"/>
    </source>
</evidence>
<dbReference type="GO" id="GO:0042910">
    <property type="term" value="F:xenobiotic transmembrane transporter activity"/>
    <property type="evidence" value="ECO:0007669"/>
    <property type="project" value="TreeGrafter"/>
</dbReference>
<keyword evidence="1" id="KW-0812">Transmembrane</keyword>
<feature type="transmembrane region" description="Helical" evidence="1">
    <location>
        <begin position="449"/>
        <end position="469"/>
    </location>
</feature>
<feature type="transmembrane region" description="Helical" evidence="1">
    <location>
        <begin position="481"/>
        <end position="499"/>
    </location>
</feature>
<dbReference type="Gene3D" id="3.30.70.1440">
    <property type="entry name" value="Multidrug efflux transporter AcrB pore domain"/>
    <property type="match status" value="1"/>
</dbReference>
<dbReference type="PANTHER" id="PTHR32063">
    <property type="match status" value="1"/>
</dbReference>
<feature type="transmembrane region" description="Helical" evidence="1">
    <location>
        <begin position="910"/>
        <end position="929"/>
    </location>
</feature>
<dbReference type="Pfam" id="PF00873">
    <property type="entry name" value="ACR_tran"/>
    <property type="match status" value="1"/>
</dbReference>
<feature type="transmembrane region" description="Helical" evidence="1">
    <location>
        <begin position="356"/>
        <end position="374"/>
    </location>
</feature>
<feature type="transmembrane region" description="Helical" evidence="1">
    <location>
        <begin position="981"/>
        <end position="1003"/>
    </location>
</feature>
<dbReference type="SUPFAM" id="SSF82693">
    <property type="entry name" value="Multidrug efflux transporter AcrB pore domain, PN1, PN2, PC1 and PC2 subdomains"/>
    <property type="match status" value="3"/>
</dbReference>
<reference evidence="3" key="1">
    <citation type="submission" date="2018-07" db="EMBL/GenBank/DDBJ databases">
        <authorList>
            <person name="Kim H."/>
        </authorList>
    </citation>
    <scope>NUCLEOTIDE SEQUENCE [LARGE SCALE GENOMIC DNA]</scope>
    <source>
        <strain evidence="3">F02</strain>
    </source>
</reference>
<feature type="transmembrane region" description="Helical" evidence="1">
    <location>
        <begin position="935"/>
        <end position="960"/>
    </location>
</feature>
<evidence type="ECO:0000256" key="1">
    <source>
        <dbReference type="SAM" id="Phobius"/>
    </source>
</evidence>
<name>A0A345D9I0_9BURK</name>
<dbReference type="InterPro" id="IPR027463">
    <property type="entry name" value="AcrB_DN_DC_subdom"/>
</dbReference>
<dbReference type="Gene3D" id="3.30.2090.10">
    <property type="entry name" value="Multidrug efflux transporter AcrB TolC docking domain, DN and DC subdomains"/>
    <property type="match status" value="2"/>
</dbReference>
<keyword evidence="1" id="KW-0472">Membrane</keyword>
<dbReference type="Proteomes" id="UP000252182">
    <property type="component" value="Chromosome"/>
</dbReference>
<dbReference type="SUPFAM" id="SSF82714">
    <property type="entry name" value="Multidrug efflux transporter AcrB TolC docking domain, DN and DC subdomains"/>
    <property type="match status" value="2"/>
</dbReference>